<dbReference type="Gene3D" id="1.20.1730.10">
    <property type="entry name" value="Sodium/glucose cotransporter"/>
    <property type="match status" value="1"/>
</dbReference>
<feature type="transmembrane region" description="Helical" evidence="7">
    <location>
        <begin position="213"/>
        <end position="234"/>
    </location>
</feature>
<feature type="transmembrane region" description="Helical" evidence="7">
    <location>
        <begin position="183"/>
        <end position="201"/>
    </location>
</feature>
<feature type="transmembrane region" description="Helical" evidence="7">
    <location>
        <begin position="343"/>
        <end position="364"/>
    </location>
</feature>
<feature type="transmembrane region" description="Helical" evidence="7">
    <location>
        <begin position="452"/>
        <end position="472"/>
    </location>
</feature>
<dbReference type="EMBL" id="QGGB01000002">
    <property type="protein sequence ID" value="PWN07774.1"/>
    <property type="molecule type" value="Genomic_DNA"/>
</dbReference>
<dbReference type="Proteomes" id="UP000245533">
    <property type="component" value="Unassembled WGS sequence"/>
</dbReference>
<evidence type="ECO:0000256" key="3">
    <source>
        <dbReference type="ARBA" id="ARBA00022692"/>
    </source>
</evidence>
<dbReference type="InterPro" id="IPR038377">
    <property type="entry name" value="Na/Glc_symporter_sf"/>
</dbReference>
<keyword evidence="4 7" id="KW-1133">Transmembrane helix</keyword>
<dbReference type="CDD" id="cd10329">
    <property type="entry name" value="SLC5sbd_SGLT1-like"/>
    <property type="match status" value="1"/>
</dbReference>
<evidence type="ECO:0000256" key="7">
    <source>
        <dbReference type="SAM" id="Phobius"/>
    </source>
</evidence>
<evidence type="ECO:0000256" key="6">
    <source>
        <dbReference type="RuleBase" id="RU362091"/>
    </source>
</evidence>
<feature type="transmembrane region" description="Helical" evidence="7">
    <location>
        <begin position="395"/>
        <end position="415"/>
    </location>
</feature>
<name>A0A316TYE1_9BACT</name>
<evidence type="ECO:0000256" key="1">
    <source>
        <dbReference type="ARBA" id="ARBA00004141"/>
    </source>
</evidence>
<dbReference type="PANTHER" id="PTHR11819:SF195">
    <property type="entry name" value="SODIUM_GLUCOSE COTRANSPORTER 4"/>
    <property type="match status" value="1"/>
</dbReference>
<dbReference type="OrthoDB" id="9814523at2"/>
<feature type="transmembrane region" description="Helical" evidence="7">
    <location>
        <begin position="109"/>
        <end position="129"/>
    </location>
</feature>
<keyword evidence="9" id="KW-1185">Reference proteome</keyword>
<evidence type="ECO:0000256" key="5">
    <source>
        <dbReference type="ARBA" id="ARBA00023136"/>
    </source>
</evidence>
<dbReference type="AlphaFoldDB" id="A0A316TYE1"/>
<dbReference type="InterPro" id="IPR001734">
    <property type="entry name" value="Na/solute_symporter"/>
</dbReference>
<comment type="similarity">
    <text evidence="2 6">Belongs to the sodium:solute symporter (SSF) (TC 2.A.21) family.</text>
</comment>
<gene>
    <name evidence="8" type="ORF">DDZ15_01810</name>
</gene>
<feature type="transmembrane region" description="Helical" evidence="7">
    <location>
        <begin position="260"/>
        <end position="279"/>
    </location>
</feature>
<organism evidence="8 9">
    <name type="scientific">Rhodohalobacter mucosus</name>
    <dbReference type="NCBI Taxonomy" id="2079485"/>
    <lineage>
        <taxon>Bacteria</taxon>
        <taxon>Pseudomonadati</taxon>
        <taxon>Balneolota</taxon>
        <taxon>Balneolia</taxon>
        <taxon>Balneolales</taxon>
        <taxon>Balneolaceae</taxon>
        <taxon>Rhodohalobacter</taxon>
    </lineage>
</organism>
<feature type="transmembrane region" description="Helical" evidence="7">
    <location>
        <begin position="32"/>
        <end position="56"/>
    </location>
</feature>
<dbReference type="GO" id="GO:0005886">
    <property type="term" value="C:plasma membrane"/>
    <property type="evidence" value="ECO:0007669"/>
    <property type="project" value="TreeGrafter"/>
</dbReference>
<sequence length="551" mass="61071">MCCPVPVPHQLIQFWHRKDCTRKTNNRHMTEISLSSIDIAIIIGYFMLIIGIGVWVSKRTETGEDLFLAGRTLGWGVIGFSLFASNISSTTLIGLSGDAYRTGISVANYEWMAAIVLILMAVFFIPYYIKSSITTIPEFLENRFDVRSRKYFSIITIFLSIAVDTAGGLYAGALVVQVFFPEIGIWYTILGLGIFAGLYTAAGGLKAVVYTDVLQAVILLTGSTILTVLMFSNFDFSWEAFRSTVSDDHMSMIRPLDDEALPWLGTLIGVPILGFYYWATNQYIVQRVLGARDIKNARWGAMLGGALKVTALFIMVIPGAMAISVFPGLEDPDMVFPTMVANVLPIGITGLVLAGLISAILSSIDSTLNSASTLITMDFVKPKNPNLDNKQIGKIGRWTTIILMLVAVLWAPNIVHFEGIFRYIQQAFSYIVPPVVAIFFMGILWKRGSRHAAFWTLVSGHSISFLIFILSINGYIELHFTITAGLLTALSFLIFYLISIFGEAPEEGSMDTIIWKPKDAKPSEPLPWYKDYRFHSAMIVLATVAIVIAFW</sequence>
<evidence type="ECO:0008006" key="10">
    <source>
        <dbReference type="Google" id="ProtNLM"/>
    </source>
</evidence>
<feature type="transmembrane region" description="Helical" evidence="7">
    <location>
        <begin position="427"/>
        <end position="445"/>
    </location>
</feature>
<dbReference type="Pfam" id="PF00474">
    <property type="entry name" value="SSF"/>
    <property type="match status" value="1"/>
</dbReference>
<reference evidence="8 9" key="1">
    <citation type="submission" date="2018-05" db="EMBL/GenBank/DDBJ databases">
        <title>Rhodohalobacter halophilus gen. nov., sp. nov., a moderately halophilic member of the family Balneolaceae.</title>
        <authorList>
            <person name="Liu Z.-W."/>
        </authorList>
    </citation>
    <scope>NUCLEOTIDE SEQUENCE [LARGE SCALE GENOMIC DNA]</scope>
    <source>
        <strain evidence="8 9">8A47</strain>
    </source>
</reference>
<feature type="transmembrane region" description="Helical" evidence="7">
    <location>
        <begin position="299"/>
        <end position="323"/>
    </location>
</feature>
<evidence type="ECO:0000256" key="2">
    <source>
        <dbReference type="ARBA" id="ARBA00006434"/>
    </source>
</evidence>
<dbReference type="PANTHER" id="PTHR11819">
    <property type="entry name" value="SOLUTE CARRIER FAMILY 5"/>
    <property type="match status" value="1"/>
</dbReference>
<accession>A0A316TYE1</accession>
<comment type="caution">
    <text evidence="8">The sequence shown here is derived from an EMBL/GenBank/DDBJ whole genome shotgun (WGS) entry which is preliminary data.</text>
</comment>
<feature type="transmembrane region" description="Helical" evidence="7">
    <location>
        <begin position="68"/>
        <end position="89"/>
    </location>
</feature>
<keyword evidence="3 7" id="KW-0812">Transmembrane</keyword>
<feature type="transmembrane region" description="Helical" evidence="7">
    <location>
        <begin position="150"/>
        <end position="171"/>
    </location>
</feature>
<proteinExistence type="inferred from homology"/>
<dbReference type="PROSITE" id="PS50283">
    <property type="entry name" value="NA_SOLUT_SYMP_3"/>
    <property type="match status" value="1"/>
</dbReference>
<comment type="subcellular location">
    <subcellularLocation>
        <location evidence="1">Membrane</location>
        <topology evidence="1">Multi-pass membrane protein</topology>
    </subcellularLocation>
</comment>
<feature type="transmembrane region" description="Helical" evidence="7">
    <location>
        <begin position="478"/>
        <end position="501"/>
    </location>
</feature>
<evidence type="ECO:0000256" key="4">
    <source>
        <dbReference type="ARBA" id="ARBA00022989"/>
    </source>
</evidence>
<evidence type="ECO:0000313" key="8">
    <source>
        <dbReference type="EMBL" id="PWN07774.1"/>
    </source>
</evidence>
<dbReference type="GO" id="GO:0005412">
    <property type="term" value="F:D-glucose:sodium symporter activity"/>
    <property type="evidence" value="ECO:0007669"/>
    <property type="project" value="TreeGrafter"/>
</dbReference>
<evidence type="ECO:0000313" key="9">
    <source>
        <dbReference type="Proteomes" id="UP000245533"/>
    </source>
</evidence>
<keyword evidence="5 7" id="KW-0472">Membrane</keyword>
<dbReference type="NCBIfam" id="TIGR00813">
    <property type="entry name" value="sss"/>
    <property type="match status" value="1"/>
</dbReference>
<protein>
    <recommendedName>
        <fullName evidence="10">Solute:Na+ symporter, SSS family</fullName>
    </recommendedName>
</protein>